<reference evidence="1" key="2">
    <citation type="submission" date="2023-01" db="EMBL/GenBank/DDBJ databases">
        <title>Draft genome sequence of Portibacter lacus strain NBRC 108769.</title>
        <authorList>
            <person name="Sun Q."/>
            <person name="Mori K."/>
        </authorList>
    </citation>
    <scope>NUCLEOTIDE SEQUENCE</scope>
    <source>
        <strain evidence="1">NBRC 108769</strain>
    </source>
</reference>
<evidence type="ECO:0008006" key="3">
    <source>
        <dbReference type="Google" id="ProtNLM"/>
    </source>
</evidence>
<keyword evidence="2" id="KW-1185">Reference proteome</keyword>
<dbReference type="AlphaFoldDB" id="A0AA37SU65"/>
<accession>A0AA37SU65</accession>
<reference evidence="1" key="1">
    <citation type="journal article" date="2014" name="Int. J. Syst. Evol. Microbiol.">
        <title>Complete genome sequence of Corynebacterium casei LMG S-19264T (=DSM 44701T), isolated from a smear-ripened cheese.</title>
        <authorList>
            <consortium name="US DOE Joint Genome Institute (JGI-PGF)"/>
            <person name="Walter F."/>
            <person name="Albersmeier A."/>
            <person name="Kalinowski J."/>
            <person name="Ruckert C."/>
        </authorList>
    </citation>
    <scope>NUCLEOTIDE SEQUENCE</scope>
    <source>
        <strain evidence="1">NBRC 108769</strain>
    </source>
</reference>
<name>A0AA37SU65_9BACT</name>
<dbReference type="Proteomes" id="UP001156666">
    <property type="component" value="Unassembled WGS sequence"/>
</dbReference>
<comment type="caution">
    <text evidence="1">The sequence shown here is derived from an EMBL/GenBank/DDBJ whole genome shotgun (WGS) entry which is preliminary data.</text>
</comment>
<evidence type="ECO:0000313" key="2">
    <source>
        <dbReference type="Proteomes" id="UP001156666"/>
    </source>
</evidence>
<gene>
    <name evidence="1" type="ORF">GCM10007940_27700</name>
</gene>
<proteinExistence type="predicted"/>
<evidence type="ECO:0000313" key="1">
    <source>
        <dbReference type="EMBL" id="GLR18155.1"/>
    </source>
</evidence>
<dbReference type="EMBL" id="BSOH01000015">
    <property type="protein sequence ID" value="GLR18155.1"/>
    <property type="molecule type" value="Genomic_DNA"/>
</dbReference>
<protein>
    <recommendedName>
        <fullName evidence="3">DUF4177 domain-containing protein</fullName>
    </recommendedName>
</protein>
<sequence>MKYEYHSVFLSTPRQEPKKYMKNNEYVVDGIQFTRDIQSTIHEMAQQGYELTQTIPIISTIYLQNTFTDGATLIFRKELG</sequence>
<organism evidence="1 2">
    <name type="scientific">Portibacter lacus</name>
    <dbReference type="NCBI Taxonomy" id="1099794"/>
    <lineage>
        <taxon>Bacteria</taxon>
        <taxon>Pseudomonadati</taxon>
        <taxon>Bacteroidota</taxon>
        <taxon>Saprospiria</taxon>
        <taxon>Saprospirales</taxon>
        <taxon>Haliscomenobacteraceae</taxon>
        <taxon>Portibacter</taxon>
    </lineage>
</organism>